<dbReference type="GO" id="GO:0015218">
    <property type="term" value="F:pyrimidine nucleotide transmembrane transporter activity"/>
    <property type="evidence" value="ECO:0007669"/>
    <property type="project" value="InterPro"/>
</dbReference>
<dbReference type="FunCoup" id="J3NN67">
    <property type="interactions" value="463"/>
</dbReference>
<evidence type="ECO:0000256" key="3">
    <source>
        <dbReference type="ARBA" id="ARBA00022692"/>
    </source>
</evidence>
<dbReference type="InterPro" id="IPR002067">
    <property type="entry name" value="MCP"/>
</dbReference>
<dbReference type="AlphaFoldDB" id="J3NN67"/>
<evidence type="ECO:0000256" key="1">
    <source>
        <dbReference type="ARBA" id="ARBA00004448"/>
    </source>
</evidence>
<dbReference type="GeneID" id="20343183"/>
<sequence>MSHNQPRLPPRGSPDAAAVAQDYEPSRPSSSSPDYEPPIPVPSSSAPLSLEYVRTEPDALAAAAAASSAAPRGDAMTGPRPRPGPVAGADATPITALERWAAHATSSQFNAFAGAVGGLTSGVVVCPLDVIKTKLQAQGGFAAVQKGRHVGHHRVYRGLVGTGRTIWREEGIRGMYRGLGPIILGYLPTWAVWFTVYNKSKEHISQHTKNTFLVNFWSSIVAGASSTIVTNPIWVIKTRLMSQTAHHIRTSYSQFPKGANTPTSRPTLHSPWHYKSTLDAARKMYTTEGIASFYSGLTPALLGLTHVAVQFPAYEYFKTQFTGRGMGDGGGHGATPEWLGVLSATILSKVMASSATYPHEVIRTRLQTQQRPVVGMGRNGSSAEQEQMLPRYRGIARTFRTILVEEGWRAFYAGMGTNLMRAVPAAAVTMLTYETVMRRLNEAKHDGERKLSAADDAEGLSL</sequence>
<dbReference type="InterPro" id="IPR018108">
    <property type="entry name" value="MCP_transmembrane"/>
</dbReference>
<dbReference type="PRINTS" id="PR00926">
    <property type="entry name" value="MITOCARRIER"/>
</dbReference>
<keyword evidence="2 10" id="KW-0813">Transport</keyword>
<evidence type="ECO:0000256" key="11">
    <source>
        <dbReference type="SAM" id="MobiDB-lite"/>
    </source>
</evidence>
<dbReference type="HOGENOM" id="CLU_015166_6_1_1"/>
<name>J3NN67_GAET3</name>
<evidence type="ECO:0000256" key="12">
    <source>
        <dbReference type="SAM" id="Phobius"/>
    </source>
</evidence>
<feature type="transmembrane region" description="Helical" evidence="12">
    <location>
        <begin position="178"/>
        <end position="196"/>
    </location>
</feature>
<dbReference type="FunFam" id="1.50.40.10:FF:000075">
    <property type="entry name" value="Nicotinamide adenine dinucleotide transporter 2, mitochondrial"/>
    <property type="match status" value="1"/>
</dbReference>
<evidence type="ECO:0000256" key="8">
    <source>
        <dbReference type="ARBA" id="ARBA00023136"/>
    </source>
</evidence>
<keyword evidence="3 9" id="KW-0812">Transmembrane</keyword>
<dbReference type="EnsemblFungi" id="EJT77619">
    <property type="protein sequence ID" value="EJT77619"/>
    <property type="gene ID" value="GGTG_02725"/>
</dbReference>
<dbReference type="GO" id="GO:1990519">
    <property type="term" value="P:pyrimidine nucleotide import into mitochondrion"/>
    <property type="evidence" value="ECO:0007669"/>
    <property type="project" value="TreeGrafter"/>
</dbReference>
<evidence type="ECO:0000256" key="9">
    <source>
        <dbReference type="PROSITE-ProRule" id="PRU00282"/>
    </source>
</evidence>
<evidence type="ECO:0000256" key="5">
    <source>
        <dbReference type="ARBA" id="ARBA00022792"/>
    </source>
</evidence>
<feature type="repeat" description="Solcar" evidence="9">
    <location>
        <begin position="336"/>
        <end position="439"/>
    </location>
</feature>
<dbReference type="InterPro" id="IPR049562">
    <property type="entry name" value="SLC25A33/36-like"/>
</dbReference>
<dbReference type="VEuPathDB" id="FungiDB:GGTG_02725"/>
<keyword evidence="6 12" id="KW-1133">Transmembrane helix</keyword>
<dbReference type="Pfam" id="PF00153">
    <property type="entry name" value="Mito_carr"/>
    <property type="match status" value="3"/>
</dbReference>
<reference evidence="14" key="4">
    <citation type="journal article" date="2015" name="G3 (Bethesda)">
        <title>Genome sequences of three phytopathogenic species of the Magnaporthaceae family of fungi.</title>
        <authorList>
            <person name="Okagaki L.H."/>
            <person name="Nunes C.C."/>
            <person name="Sailsbery J."/>
            <person name="Clay B."/>
            <person name="Brown D."/>
            <person name="John T."/>
            <person name="Oh Y."/>
            <person name="Young N."/>
            <person name="Fitzgerald M."/>
            <person name="Haas B.J."/>
            <person name="Zeng Q."/>
            <person name="Young S."/>
            <person name="Adiconis X."/>
            <person name="Fan L."/>
            <person name="Levin J.Z."/>
            <person name="Mitchell T.K."/>
            <person name="Okubara P.A."/>
            <person name="Farman M.L."/>
            <person name="Kohn L.M."/>
            <person name="Birren B."/>
            <person name="Ma L.-J."/>
            <person name="Dean R.A."/>
        </authorList>
    </citation>
    <scope>NUCLEOTIDE SEQUENCE</scope>
    <source>
        <strain evidence="14">R3-111a-1</strain>
    </source>
</reference>
<dbReference type="RefSeq" id="XP_009218764.1">
    <property type="nucleotide sequence ID" value="XM_009220500.1"/>
</dbReference>
<evidence type="ECO:0000256" key="7">
    <source>
        <dbReference type="ARBA" id="ARBA00023128"/>
    </source>
</evidence>
<dbReference type="OrthoDB" id="10266426at2759"/>
<dbReference type="Proteomes" id="UP000006039">
    <property type="component" value="Unassembled WGS sequence"/>
</dbReference>
<dbReference type="EMBL" id="GL385396">
    <property type="protein sequence ID" value="EJT77619.1"/>
    <property type="molecule type" value="Genomic_DNA"/>
</dbReference>
<dbReference type="eggNOG" id="KOG0764">
    <property type="taxonomic scope" value="Eukaryota"/>
</dbReference>
<reference evidence="13" key="3">
    <citation type="submission" date="2010-09" db="EMBL/GenBank/DDBJ databases">
        <title>Annotation of Gaeumannomyces graminis var. tritici R3-111a-1.</title>
        <authorList>
            <consortium name="The Broad Institute Genome Sequencing Platform"/>
            <person name="Ma L.-J."/>
            <person name="Dead R."/>
            <person name="Young S.K."/>
            <person name="Zeng Q."/>
            <person name="Gargeya S."/>
            <person name="Fitzgerald M."/>
            <person name="Haas B."/>
            <person name="Abouelleil A."/>
            <person name="Alvarado L."/>
            <person name="Arachchi H.M."/>
            <person name="Berlin A."/>
            <person name="Brown A."/>
            <person name="Chapman S.B."/>
            <person name="Chen Z."/>
            <person name="Dunbar C."/>
            <person name="Freedman E."/>
            <person name="Gearin G."/>
            <person name="Gellesch M."/>
            <person name="Goldberg J."/>
            <person name="Griggs A."/>
            <person name="Gujja S."/>
            <person name="Heiman D."/>
            <person name="Howarth C."/>
            <person name="Larson L."/>
            <person name="Lui A."/>
            <person name="MacDonald P.J.P."/>
            <person name="Mehta T."/>
            <person name="Montmayeur A."/>
            <person name="Murphy C."/>
            <person name="Neiman D."/>
            <person name="Pearson M."/>
            <person name="Priest M."/>
            <person name="Roberts A."/>
            <person name="Saif S."/>
            <person name="Shea T."/>
            <person name="Shenoy N."/>
            <person name="Sisk P."/>
            <person name="Stolte C."/>
            <person name="Sykes S."/>
            <person name="Yandava C."/>
            <person name="Wortman J."/>
            <person name="Nusbaum C."/>
            <person name="Birren B."/>
        </authorList>
    </citation>
    <scope>NUCLEOTIDE SEQUENCE</scope>
    <source>
        <strain evidence="13">R3-111a-1</strain>
    </source>
</reference>
<feature type="transmembrane region" description="Helical" evidence="12">
    <location>
        <begin position="216"/>
        <end position="236"/>
    </location>
</feature>
<protein>
    <submittedName>
        <fullName evidence="13">Solute carrier family 25 member 33</fullName>
    </submittedName>
</protein>
<evidence type="ECO:0000256" key="4">
    <source>
        <dbReference type="ARBA" id="ARBA00022737"/>
    </source>
</evidence>
<proteinExistence type="inferred from homology"/>
<gene>
    <name evidence="14" type="primary">20343183</name>
    <name evidence="13" type="ORF">GGTG_02725</name>
</gene>
<dbReference type="SUPFAM" id="SSF103506">
    <property type="entry name" value="Mitochondrial carrier"/>
    <property type="match status" value="1"/>
</dbReference>
<reference evidence="15" key="1">
    <citation type="submission" date="2010-07" db="EMBL/GenBank/DDBJ databases">
        <title>The genome sequence of Gaeumannomyces graminis var. tritici strain R3-111a-1.</title>
        <authorList>
            <consortium name="The Broad Institute Genome Sequencing Platform"/>
            <person name="Ma L.-J."/>
            <person name="Dead R."/>
            <person name="Young S."/>
            <person name="Zeng Q."/>
            <person name="Koehrsen M."/>
            <person name="Alvarado L."/>
            <person name="Berlin A."/>
            <person name="Chapman S.B."/>
            <person name="Chen Z."/>
            <person name="Freedman E."/>
            <person name="Gellesch M."/>
            <person name="Goldberg J."/>
            <person name="Griggs A."/>
            <person name="Gujja S."/>
            <person name="Heilman E.R."/>
            <person name="Heiman D."/>
            <person name="Hepburn T."/>
            <person name="Howarth C."/>
            <person name="Jen D."/>
            <person name="Larson L."/>
            <person name="Mehta T."/>
            <person name="Neiman D."/>
            <person name="Pearson M."/>
            <person name="Roberts A."/>
            <person name="Saif S."/>
            <person name="Shea T."/>
            <person name="Shenoy N."/>
            <person name="Sisk P."/>
            <person name="Stolte C."/>
            <person name="Sykes S."/>
            <person name="Walk T."/>
            <person name="White J."/>
            <person name="Yandava C."/>
            <person name="Haas B."/>
            <person name="Nusbaum C."/>
            <person name="Birren B."/>
        </authorList>
    </citation>
    <scope>NUCLEOTIDE SEQUENCE [LARGE SCALE GENOMIC DNA]</scope>
    <source>
        <strain evidence="15">R3-111a-1</strain>
    </source>
</reference>
<feature type="region of interest" description="Disordered" evidence="11">
    <location>
        <begin position="1"/>
        <end position="88"/>
    </location>
</feature>
<feature type="repeat" description="Solcar" evidence="9">
    <location>
        <begin position="105"/>
        <end position="203"/>
    </location>
</feature>
<dbReference type="InterPro" id="IPR023395">
    <property type="entry name" value="MCP_dom_sf"/>
</dbReference>
<keyword evidence="15" id="KW-1185">Reference proteome</keyword>
<dbReference type="PANTHER" id="PTHR45829:SF1">
    <property type="entry name" value="CARRIER PROTEIN, PUTATIVE (AFU_ORTHOLOGUE AFUA_4G06780)-RELATED"/>
    <property type="match status" value="1"/>
</dbReference>
<reference evidence="14" key="5">
    <citation type="submission" date="2018-04" db="UniProtKB">
        <authorList>
            <consortium name="EnsemblFungi"/>
        </authorList>
    </citation>
    <scope>IDENTIFICATION</scope>
    <source>
        <strain evidence="14">R3-111a-1</strain>
    </source>
</reference>
<feature type="compositionally biased region" description="Low complexity" evidence="11">
    <location>
        <begin position="59"/>
        <end position="70"/>
    </location>
</feature>
<dbReference type="PROSITE" id="PS50920">
    <property type="entry name" value="SOLCAR"/>
    <property type="match status" value="3"/>
</dbReference>
<feature type="repeat" description="Solcar" evidence="9">
    <location>
        <begin position="210"/>
        <end position="320"/>
    </location>
</feature>
<keyword evidence="4" id="KW-0677">Repeat</keyword>
<evidence type="ECO:0000256" key="10">
    <source>
        <dbReference type="RuleBase" id="RU000488"/>
    </source>
</evidence>
<evidence type="ECO:0000313" key="14">
    <source>
        <dbReference type="EnsemblFungi" id="EJT77619"/>
    </source>
</evidence>
<accession>J3NN67</accession>
<evidence type="ECO:0000313" key="13">
    <source>
        <dbReference type="EMBL" id="EJT77619.1"/>
    </source>
</evidence>
<keyword evidence="5" id="KW-0999">Mitochondrion inner membrane</keyword>
<keyword evidence="8 9" id="KW-0472">Membrane</keyword>
<reference evidence="13" key="2">
    <citation type="submission" date="2010-07" db="EMBL/GenBank/DDBJ databases">
        <authorList>
            <consortium name="The Broad Institute Genome Sequencing Platform"/>
            <consortium name="Broad Institute Genome Sequencing Center for Infectious Disease"/>
            <person name="Ma L.-J."/>
            <person name="Dead R."/>
            <person name="Young S."/>
            <person name="Zeng Q."/>
            <person name="Koehrsen M."/>
            <person name="Alvarado L."/>
            <person name="Berlin A."/>
            <person name="Chapman S.B."/>
            <person name="Chen Z."/>
            <person name="Freedman E."/>
            <person name="Gellesch M."/>
            <person name="Goldberg J."/>
            <person name="Griggs A."/>
            <person name="Gujja S."/>
            <person name="Heilman E.R."/>
            <person name="Heiman D."/>
            <person name="Hepburn T."/>
            <person name="Howarth C."/>
            <person name="Jen D."/>
            <person name="Larson L."/>
            <person name="Mehta T."/>
            <person name="Neiman D."/>
            <person name="Pearson M."/>
            <person name="Roberts A."/>
            <person name="Saif S."/>
            <person name="Shea T."/>
            <person name="Shenoy N."/>
            <person name="Sisk P."/>
            <person name="Stolte C."/>
            <person name="Sykes S."/>
            <person name="Walk T."/>
            <person name="White J."/>
            <person name="Yandava C."/>
            <person name="Haas B."/>
            <person name="Nusbaum C."/>
            <person name="Birren B."/>
        </authorList>
    </citation>
    <scope>NUCLEOTIDE SEQUENCE</scope>
    <source>
        <strain evidence="13">R3-111a-1</strain>
    </source>
</reference>
<keyword evidence="7" id="KW-0496">Mitochondrion</keyword>
<comment type="subcellular location">
    <subcellularLocation>
        <location evidence="1">Mitochondrion inner membrane</location>
        <topology evidence="1">Multi-pass membrane protein</topology>
    </subcellularLocation>
</comment>
<comment type="similarity">
    <text evidence="10">Belongs to the mitochondrial carrier (TC 2.A.29) family.</text>
</comment>
<dbReference type="Gene3D" id="1.50.40.10">
    <property type="entry name" value="Mitochondrial carrier domain"/>
    <property type="match status" value="2"/>
</dbReference>
<evidence type="ECO:0000256" key="2">
    <source>
        <dbReference type="ARBA" id="ARBA00022448"/>
    </source>
</evidence>
<dbReference type="PANTHER" id="PTHR45829">
    <property type="entry name" value="MITOCHONDRIAL CARRIER PROTEIN RIM2"/>
    <property type="match status" value="1"/>
</dbReference>
<organism evidence="13">
    <name type="scientific">Gaeumannomyces tritici (strain R3-111a-1)</name>
    <name type="common">Wheat and barley take-all root rot fungus</name>
    <name type="synonym">Gaeumannomyces graminis var. tritici</name>
    <dbReference type="NCBI Taxonomy" id="644352"/>
    <lineage>
        <taxon>Eukaryota</taxon>
        <taxon>Fungi</taxon>
        <taxon>Dikarya</taxon>
        <taxon>Ascomycota</taxon>
        <taxon>Pezizomycotina</taxon>
        <taxon>Sordariomycetes</taxon>
        <taxon>Sordariomycetidae</taxon>
        <taxon>Magnaporthales</taxon>
        <taxon>Magnaporthaceae</taxon>
        <taxon>Gaeumannomyces</taxon>
    </lineage>
</organism>
<dbReference type="GO" id="GO:0005743">
    <property type="term" value="C:mitochondrial inner membrane"/>
    <property type="evidence" value="ECO:0007669"/>
    <property type="project" value="UniProtKB-SubCell"/>
</dbReference>
<evidence type="ECO:0000256" key="6">
    <source>
        <dbReference type="ARBA" id="ARBA00022989"/>
    </source>
</evidence>
<evidence type="ECO:0000313" key="15">
    <source>
        <dbReference type="Proteomes" id="UP000006039"/>
    </source>
</evidence>